<proteinExistence type="predicted"/>
<dbReference type="EMBL" id="JANEYG010000048">
    <property type="protein sequence ID" value="KAJ8915906.1"/>
    <property type="molecule type" value="Genomic_DNA"/>
</dbReference>
<reference evidence="1 2" key="1">
    <citation type="journal article" date="2023" name="Insect Mol. Biol.">
        <title>Genome sequencing provides insights into the evolution of gene families encoding plant cell wall-degrading enzymes in longhorned beetles.</title>
        <authorList>
            <person name="Shin N.R."/>
            <person name="Okamura Y."/>
            <person name="Kirsch R."/>
            <person name="Pauchet Y."/>
        </authorList>
    </citation>
    <scope>NUCLEOTIDE SEQUENCE [LARGE SCALE GENOMIC DNA]</scope>
    <source>
        <strain evidence="1">EAD_L_NR</strain>
    </source>
</reference>
<dbReference type="Proteomes" id="UP001159042">
    <property type="component" value="Unassembled WGS sequence"/>
</dbReference>
<dbReference type="Gene3D" id="3.40.50.1820">
    <property type="entry name" value="alpha/beta hydrolase"/>
    <property type="match status" value="1"/>
</dbReference>
<organism evidence="1 2">
    <name type="scientific">Exocentrus adspersus</name>
    <dbReference type="NCBI Taxonomy" id="1586481"/>
    <lineage>
        <taxon>Eukaryota</taxon>
        <taxon>Metazoa</taxon>
        <taxon>Ecdysozoa</taxon>
        <taxon>Arthropoda</taxon>
        <taxon>Hexapoda</taxon>
        <taxon>Insecta</taxon>
        <taxon>Pterygota</taxon>
        <taxon>Neoptera</taxon>
        <taxon>Endopterygota</taxon>
        <taxon>Coleoptera</taxon>
        <taxon>Polyphaga</taxon>
        <taxon>Cucujiformia</taxon>
        <taxon>Chrysomeloidea</taxon>
        <taxon>Cerambycidae</taxon>
        <taxon>Lamiinae</taxon>
        <taxon>Acanthocinini</taxon>
        <taxon>Exocentrus</taxon>
    </lineage>
</organism>
<accession>A0AAV8VPM0</accession>
<evidence type="ECO:0000313" key="1">
    <source>
        <dbReference type="EMBL" id="KAJ8915906.1"/>
    </source>
</evidence>
<comment type="caution">
    <text evidence="1">The sequence shown here is derived from an EMBL/GenBank/DDBJ whole genome shotgun (WGS) entry which is preliminary data.</text>
</comment>
<dbReference type="InterPro" id="IPR029058">
    <property type="entry name" value="AB_hydrolase_fold"/>
</dbReference>
<dbReference type="PANTHER" id="PTHR11005">
    <property type="entry name" value="LYSOSOMAL ACID LIPASE-RELATED"/>
    <property type="match status" value="1"/>
</dbReference>
<sequence length="117" mass="13765">MLHGVQSTSGIFVGLGKHSMVRFVYWFLNRHEIEKIATWPAVSCHCARTSRQTVLTLTMKLISSILNYLLKKELYYALAFLLYDAGYDIWLGNYRGTEYSEEHDSLNVTQKEYWNYR</sequence>
<protein>
    <submittedName>
        <fullName evidence="1">Uncharacterized protein</fullName>
    </submittedName>
</protein>
<dbReference type="AlphaFoldDB" id="A0AAV8VPM0"/>
<name>A0AAV8VPM0_9CUCU</name>
<evidence type="ECO:0000313" key="2">
    <source>
        <dbReference type="Proteomes" id="UP001159042"/>
    </source>
</evidence>
<gene>
    <name evidence="1" type="ORF">NQ315_015520</name>
</gene>
<keyword evidence="2" id="KW-1185">Reference proteome</keyword>